<dbReference type="Proteomes" id="UP000176037">
    <property type="component" value="Unassembled WGS sequence"/>
</dbReference>
<dbReference type="InterPro" id="IPR025411">
    <property type="entry name" value="DUF4136"/>
</dbReference>
<feature type="domain" description="DUF4136" evidence="1">
    <location>
        <begin position="38"/>
        <end position="188"/>
    </location>
</feature>
<gene>
    <name evidence="2" type="ORF">BFC17_18900</name>
</gene>
<proteinExistence type="predicted"/>
<reference evidence="2 3" key="1">
    <citation type="submission" date="2016-09" db="EMBL/GenBank/DDBJ databases">
        <title>Alteromonas lipolytica, a new species isolated from sea water.</title>
        <authorList>
            <person name="Wu Y.-H."/>
            <person name="Cheng H."/>
            <person name="Xu X.-W."/>
        </authorList>
    </citation>
    <scope>NUCLEOTIDE SEQUENCE [LARGE SCALE GENOMIC DNA]</scope>
    <source>
        <strain evidence="2 3">JW12</strain>
    </source>
</reference>
<dbReference type="EMBL" id="MJIC01000014">
    <property type="protein sequence ID" value="OFI33650.1"/>
    <property type="molecule type" value="Genomic_DNA"/>
</dbReference>
<keyword evidence="3" id="KW-1185">Reference proteome</keyword>
<comment type="caution">
    <text evidence="2">The sequence shown here is derived from an EMBL/GenBank/DDBJ whole genome shotgun (WGS) entry which is preliminary data.</text>
</comment>
<dbReference type="RefSeq" id="WP_070176576.1">
    <property type="nucleotide sequence ID" value="NZ_BMJR01000003.1"/>
</dbReference>
<dbReference type="Pfam" id="PF13590">
    <property type="entry name" value="DUF4136"/>
    <property type="match status" value="1"/>
</dbReference>
<protein>
    <recommendedName>
        <fullName evidence="1">DUF4136 domain-containing protein</fullName>
    </recommendedName>
</protein>
<evidence type="ECO:0000259" key="1">
    <source>
        <dbReference type="Pfam" id="PF13590"/>
    </source>
</evidence>
<evidence type="ECO:0000313" key="2">
    <source>
        <dbReference type="EMBL" id="OFI33650.1"/>
    </source>
</evidence>
<accession>A0A1E8FCK4</accession>
<organism evidence="2 3">
    <name type="scientific">Alteromonas lipolytica</name>
    <dbReference type="NCBI Taxonomy" id="1856405"/>
    <lineage>
        <taxon>Bacteria</taxon>
        <taxon>Pseudomonadati</taxon>
        <taxon>Pseudomonadota</taxon>
        <taxon>Gammaproteobacteria</taxon>
        <taxon>Alteromonadales</taxon>
        <taxon>Alteromonadaceae</taxon>
        <taxon>Alteromonas/Salinimonas group</taxon>
        <taxon>Alteromonas</taxon>
    </lineage>
</organism>
<name>A0A1E8FCK4_9ALTE</name>
<evidence type="ECO:0000313" key="3">
    <source>
        <dbReference type="Proteomes" id="UP000176037"/>
    </source>
</evidence>
<dbReference type="STRING" id="1856405.BFC17_18900"/>
<sequence length="190" mass="20379">MDTIMRLVKVVKSGHLVFLLAFFIALALNGCASHSPQVKFAEGVNFTAINTFYVEPPLNSLNETIESHLITAITSIMQRKGLRPETKDKADIKVAFLPSTAHKEGGSSLNIGVGTGLLGRVGGISLGSIFKVPVGEQVSQYQNLHIDIIQNGSFIYSAAGSAELKAADRITAQEALTKLVNELLEPYPAK</sequence>
<dbReference type="Gene3D" id="3.30.160.670">
    <property type="match status" value="1"/>
</dbReference>
<dbReference type="AlphaFoldDB" id="A0A1E8FCK4"/>